<keyword evidence="1" id="KW-0175">Coiled coil</keyword>
<protein>
    <submittedName>
        <fullName evidence="3">Uncharacterized protein</fullName>
    </submittedName>
</protein>
<gene>
    <name evidence="3" type="ORF">HERI1096_LOCUS35208</name>
</gene>
<name>A0A7S3FEJ3_9EUKA</name>
<feature type="coiled-coil region" evidence="1">
    <location>
        <begin position="25"/>
        <end position="52"/>
    </location>
</feature>
<accession>A0A7S3FEJ3</accession>
<feature type="region of interest" description="Disordered" evidence="2">
    <location>
        <begin position="60"/>
        <end position="154"/>
    </location>
</feature>
<feature type="compositionally biased region" description="Low complexity" evidence="2">
    <location>
        <begin position="84"/>
        <end position="98"/>
    </location>
</feature>
<evidence type="ECO:0000256" key="1">
    <source>
        <dbReference type="SAM" id="Coils"/>
    </source>
</evidence>
<dbReference type="AlphaFoldDB" id="A0A7S3FEJ3"/>
<evidence type="ECO:0000256" key="2">
    <source>
        <dbReference type="SAM" id="MobiDB-lite"/>
    </source>
</evidence>
<dbReference type="EMBL" id="HBHX01063644">
    <property type="protein sequence ID" value="CAE0144195.1"/>
    <property type="molecule type" value="Transcribed_RNA"/>
</dbReference>
<sequence>MADVDESFVRRLADLNALEEEPSLMQRTYTEMRDLRAEVACMRSELQQVRALLQGLVQPQPTLPKIRQPPPTNRERMSPASIGPPSQAPTVAPTVAPPLNTQMNAAVSTGPSMPSPSPPPQRSGTTSARRDRRFSPDGTQKVARNPGGGVLSSSQATVQWEEAVVKFASILWEMDVEGALHGLLRCQPAAERFAQWLRELKASEKDEIANASAASDLEQLELVMKVTEIVGHQGEAMDDMPSVMAEREAKAIQLYRDWMDEAPAFGGNGQAATAIEGLQAIKRDALVALSNSSVLQRFVQLTISREVLLQLFTRPEATDAASLFWHSYSLPADMAGWRAQAQRFQLGTGLGSRVHTSVWLWVA</sequence>
<reference evidence="3" key="1">
    <citation type="submission" date="2021-01" db="EMBL/GenBank/DDBJ databases">
        <authorList>
            <person name="Corre E."/>
            <person name="Pelletier E."/>
            <person name="Niang G."/>
            <person name="Scheremetjew M."/>
            <person name="Finn R."/>
            <person name="Kale V."/>
            <person name="Holt S."/>
            <person name="Cochrane G."/>
            <person name="Meng A."/>
            <person name="Brown T."/>
            <person name="Cohen L."/>
        </authorList>
    </citation>
    <scope>NUCLEOTIDE SEQUENCE</scope>
    <source>
        <strain evidence="3">CCMP281</strain>
    </source>
</reference>
<proteinExistence type="predicted"/>
<evidence type="ECO:0000313" key="3">
    <source>
        <dbReference type="EMBL" id="CAE0144195.1"/>
    </source>
</evidence>
<organism evidence="3">
    <name type="scientific">Haptolina ericina</name>
    <dbReference type="NCBI Taxonomy" id="156174"/>
    <lineage>
        <taxon>Eukaryota</taxon>
        <taxon>Haptista</taxon>
        <taxon>Haptophyta</taxon>
        <taxon>Prymnesiophyceae</taxon>
        <taxon>Prymnesiales</taxon>
        <taxon>Prymnesiaceae</taxon>
        <taxon>Haptolina</taxon>
    </lineage>
</organism>